<accession>A0ACC0UDW2</accession>
<evidence type="ECO:0000313" key="1">
    <source>
        <dbReference type="EMBL" id="KAI9509768.1"/>
    </source>
</evidence>
<sequence>MPTRAATAAAAAANTRTTRSRKAQQPAGKENAATPLLSSSTKGKDKSASKKSARNVKAAKKVDELFCSCRGIDDGTPMVQCGTCDEWYHFQCIQLSEDDASEIMVYVCPSCQEKTGRRTVMEWEGPDALEPIEDVPPEEPTGTTQTPATRADKPEQAEDEIERSETKPQQRRQRSSPAELSESSDDGSGDEYIDDADRPEGATGTAHKRKRANNRRIAVPSSSDSDEDVENEKATATGAHPRQSNVTSTKSKTISTSPQPGSLKRRQSTSSLGCPDSTFHRKAQACRDAARKYCLGKFTEMFTGIFMQYPHIQQETNAGESGDHNKAMVERKPEELTEADKTQVCERATAFATQVEQAVFDTYSEPDRLGNPGTGVKYKERFRTLTFNLQQSDRVALHKRISSGQVAPATLSTMSSTDLASLEQQQSIKQAEQEALEHSILIKKAVPRSKITHKGLQDIEDVNEDSAIAKQREREIEMAEQERERERLARLRTVPALAHSHSNPPSASVPPESPVVPSSASGVPPVSWGAPPPVPPIQASDFTHAVDPELNLGDFIHMDDEPPESAPRSADSSHPGSDLPTSVGESSAARTGTTQQGPSTPITGISPFAQSKPDMPPRASFDLNALWSAPPPPPPPNEAGHPSSGESTEANDSGEAMMDLDTPTPPTEEVGSRGGESGTAAAGSEQGVEHEGEGGKNLDFAMFLGQEEEEKDKERERDREKEMIGLASQPDPQVVFEGLPHVWSGTISMPVDSSAPQELTVIARQIGGRGLAADSPLWRTLFPLGHLRIDGRVAVGSSTEYLLASRLNSAKELIAVAWTPVSGADMAALKALSTFLIKKDRHGLIFPWGSRGREWGRELYVIPLLSSHTLPDYLELLDDLRLPKTRSADCLVGIWVLNRGRLVAPPPPAPLQPAALVLPPTQTSHAGQSLPFAPPPGQRVSALPPALASALASIMPAGAVLPNAGPAALAAALSHLPTAPPLVTQATPTPVSAAIAPASTAELAAQVASLTPEQIQSMLATLHQQQQLPQAGSSAPLPVPSMPVPGPPPQPQQASQSPAVAAALQMPGAAAPWASPQAQQLPQAPTMTMQKPYDGYNERERGGGARRGGYHGRDESPRGRGRGGGRRGGVGIGSGGRDDGYRRMSDAGWGGRGGRGTSSGSPGRREGPSYWR</sequence>
<organism evidence="1 2">
    <name type="scientific">Russula earlei</name>
    <dbReference type="NCBI Taxonomy" id="71964"/>
    <lineage>
        <taxon>Eukaryota</taxon>
        <taxon>Fungi</taxon>
        <taxon>Dikarya</taxon>
        <taxon>Basidiomycota</taxon>
        <taxon>Agaricomycotina</taxon>
        <taxon>Agaricomycetes</taxon>
        <taxon>Russulales</taxon>
        <taxon>Russulaceae</taxon>
        <taxon>Russula</taxon>
    </lineage>
</organism>
<comment type="caution">
    <text evidence="1">The sequence shown here is derived from an EMBL/GenBank/DDBJ whole genome shotgun (WGS) entry which is preliminary data.</text>
</comment>
<dbReference type="EMBL" id="JAGFNK010000056">
    <property type="protein sequence ID" value="KAI9509768.1"/>
    <property type="molecule type" value="Genomic_DNA"/>
</dbReference>
<protein>
    <submittedName>
        <fullName evidence="1">Uncharacterized protein</fullName>
    </submittedName>
</protein>
<name>A0ACC0UDW2_9AGAM</name>
<evidence type="ECO:0000313" key="2">
    <source>
        <dbReference type="Proteomes" id="UP001207468"/>
    </source>
</evidence>
<gene>
    <name evidence="1" type="ORF">F5148DRAFT_1298712</name>
</gene>
<dbReference type="Proteomes" id="UP001207468">
    <property type="component" value="Unassembled WGS sequence"/>
</dbReference>
<reference evidence="1" key="1">
    <citation type="submission" date="2021-03" db="EMBL/GenBank/DDBJ databases">
        <title>Evolutionary priming and transition to the ectomycorrhizal habit in an iconic lineage of mushroom-forming fungi: is preadaptation a requirement?</title>
        <authorList>
            <consortium name="DOE Joint Genome Institute"/>
            <person name="Looney B.P."/>
            <person name="Miyauchi S."/>
            <person name="Morin E."/>
            <person name="Drula E."/>
            <person name="Courty P.E."/>
            <person name="Chicoki N."/>
            <person name="Fauchery L."/>
            <person name="Kohler A."/>
            <person name="Kuo A."/>
            <person name="LaButti K."/>
            <person name="Pangilinan J."/>
            <person name="Lipzen A."/>
            <person name="Riley R."/>
            <person name="Andreopoulos W."/>
            <person name="He G."/>
            <person name="Johnson J."/>
            <person name="Barry K.W."/>
            <person name="Grigoriev I.V."/>
            <person name="Nagy L."/>
            <person name="Hibbett D."/>
            <person name="Henrissat B."/>
            <person name="Matheny P.B."/>
            <person name="Labbe J."/>
            <person name="Martin A.F."/>
        </authorList>
    </citation>
    <scope>NUCLEOTIDE SEQUENCE</scope>
    <source>
        <strain evidence="1">BPL698</strain>
    </source>
</reference>
<proteinExistence type="predicted"/>
<keyword evidence="2" id="KW-1185">Reference proteome</keyword>